<name>A0A0L7KS84_OPEBR</name>
<evidence type="ECO:0000313" key="2">
    <source>
        <dbReference type="Proteomes" id="UP000037510"/>
    </source>
</evidence>
<feature type="non-terminal residue" evidence="1">
    <location>
        <position position="1"/>
    </location>
</feature>
<protein>
    <submittedName>
        <fullName evidence="1">DUF233 protein</fullName>
    </submittedName>
</protein>
<comment type="caution">
    <text evidence="1">The sequence shown here is derived from an EMBL/GenBank/DDBJ whole genome shotgun (WGS) entry which is preliminary data.</text>
</comment>
<keyword evidence="2" id="KW-1185">Reference proteome</keyword>
<reference evidence="1 2" key="1">
    <citation type="journal article" date="2015" name="Genome Biol. Evol.">
        <title>The genome of winter moth (Operophtera brumata) provides a genomic perspective on sexual dimorphism and phenology.</title>
        <authorList>
            <person name="Derks M.F."/>
            <person name="Smit S."/>
            <person name="Salis L."/>
            <person name="Schijlen E."/>
            <person name="Bossers A."/>
            <person name="Mateman C."/>
            <person name="Pijl A.S."/>
            <person name="de Ridder D."/>
            <person name="Groenen M.A."/>
            <person name="Visser M.E."/>
            <person name="Megens H.J."/>
        </authorList>
    </citation>
    <scope>NUCLEOTIDE SEQUENCE [LARGE SCALE GENOMIC DNA]</scope>
    <source>
        <strain evidence="1">WM2013NL</strain>
        <tissue evidence="1">Head and thorax</tissue>
    </source>
</reference>
<dbReference type="EMBL" id="JTDY01006506">
    <property type="protein sequence ID" value="KOB65955.1"/>
    <property type="molecule type" value="Genomic_DNA"/>
</dbReference>
<evidence type="ECO:0000313" key="1">
    <source>
        <dbReference type="EMBL" id="KOB65955.1"/>
    </source>
</evidence>
<organism evidence="1 2">
    <name type="scientific">Operophtera brumata</name>
    <name type="common">Winter moth</name>
    <name type="synonym">Phalaena brumata</name>
    <dbReference type="NCBI Taxonomy" id="104452"/>
    <lineage>
        <taxon>Eukaryota</taxon>
        <taxon>Metazoa</taxon>
        <taxon>Ecdysozoa</taxon>
        <taxon>Arthropoda</taxon>
        <taxon>Hexapoda</taxon>
        <taxon>Insecta</taxon>
        <taxon>Pterygota</taxon>
        <taxon>Neoptera</taxon>
        <taxon>Endopterygota</taxon>
        <taxon>Lepidoptera</taxon>
        <taxon>Glossata</taxon>
        <taxon>Ditrysia</taxon>
        <taxon>Geometroidea</taxon>
        <taxon>Geometridae</taxon>
        <taxon>Larentiinae</taxon>
        <taxon>Operophtera</taxon>
    </lineage>
</organism>
<accession>A0A0L7KS84</accession>
<proteinExistence type="predicted"/>
<dbReference type="InterPro" id="IPR010562">
    <property type="entry name" value="Haemolymph_juvenile_hormone-bd"/>
</dbReference>
<dbReference type="Pfam" id="PF06585">
    <property type="entry name" value="JHBP"/>
    <property type="match status" value="1"/>
</dbReference>
<dbReference type="InterPro" id="IPR038606">
    <property type="entry name" value="To_sf"/>
</dbReference>
<dbReference type="Gene3D" id="3.15.10.30">
    <property type="entry name" value="Haemolymph juvenile hormone binding protein"/>
    <property type="match status" value="1"/>
</dbReference>
<dbReference type="AlphaFoldDB" id="A0A0L7KS84"/>
<dbReference type="Proteomes" id="UP000037510">
    <property type="component" value="Unassembled WGS sequence"/>
</dbReference>
<gene>
    <name evidence="1" type="ORF">OBRU01_22003</name>
</gene>
<sequence length="113" mass="12357">DTLPKCTLKDQDCLKDLYGTIVRDIGSTGVPELGIPAVDPIELQNVTVSVLGVVDITLVKGVATGNEKFVMKNFGKAFIDKATEFYFEYAGKFFDVVPTKNYLTDDLSSFAKP</sequence>